<feature type="region of interest" description="Disordered" evidence="1">
    <location>
        <begin position="408"/>
        <end position="427"/>
    </location>
</feature>
<protein>
    <recommendedName>
        <fullName evidence="6">Mid2 domain-containing protein</fullName>
    </recommendedName>
</protein>
<dbReference type="RefSeq" id="XP_016758446.1">
    <property type="nucleotide sequence ID" value="XM_016900795.1"/>
</dbReference>
<accession>N1QDU2</accession>
<evidence type="ECO:0008006" key="6">
    <source>
        <dbReference type="Google" id="ProtNLM"/>
    </source>
</evidence>
<feature type="signal peptide" evidence="3">
    <location>
        <begin position="1"/>
        <end position="19"/>
    </location>
</feature>
<evidence type="ECO:0000256" key="3">
    <source>
        <dbReference type="SAM" id="SignalP"/>
    </source>
</evidence>
<dbReference type="GeneID" id="27897932"/>
<evidence type="ECO:0000256" key="2">
    <source>
        <dbReference type="SAM" id="Phobius"/>
    </source>
</evidence>
<keyword evidence="5" id="KW-1185">Reference proteome</keyword>
<keyword evidence="2" id="KW-0812">Transmembrane</keyword>
<name>N1QDU2_SPHMS</name>
<sequence length="588" mass="63348">MWPYLAALWLLCISVSCTATTSTTLVVSTASKSSVASILSTSSTSWTIPEHHTTYPGPTVPSALPTYHQALRRKRGACTRSDIVQDCDPAPVPASKSNTTTAQACGGTPSNTGSTRATINEVTYDFCRSKYSGRYGRNLEYGDAGGSKTITASDGNSITLQTVFDWSAVPPQTSIVMDVQGCYMSFVSAVSICGANATEQQLVLGGNFKAKWNGVTALFYVTVKPAGWDEIDPGAASSAPSQPSSPSIHGNVIAGATGATAGMVLLIVAILFVWRRRQRGKPVCGASTPTYMTPPRTPSPYPFSEKHCHASKLSMQTQDTKTSGPYPAVAWLYDAFPKPPLHPLDRYPSSASATLLNSKVSSRGRVRSSLAVSPTNTEFNDPGHIAWQAMSPTGDKERQRSFRHSAPMLSQMMPPPPAYAHQPEPTTSRRRANTATLALSPFDSAGIRKPIDTFKKQHRRAHSGHAYSCSIYSRGTCGESIAPGSRRPTVIDVVDVPPIPAVHLGPPAMQDASIDNNDEDNKDEKQHPQLRMLRREQSAPDTSLRMSIFGPGRKKRMSMPMLASQMSSYYAASLPTLDWNSIQKAGTM</sequence>
<evidence type="ECO:0000256" key="1">
    <source>
        <dbReference type="SAM" id="MobiDB-lite"/>
    </source>
</evidence>
<keyword evidence="3" id="KW-0732">Signal</keyword>
<dbReference type="HOGENOM" id="CLU_463937_0_0_1"/>
<dbReference type="Proteomes" id="UP000016931">
    <property type="component" value="Unassembled WGS sequence"/>
</dbReference>
<dbReference type="EMBL" id="KB456267">
    <property type="protein sequence ID" value="EMF10325.1"/>
    <property type="molecule type" value="Genomic_DNA"/>
</dbReference>
<feature type="region of interest" description="Disordered" evidence="1">
    <location>
        <begin position="505"/>
        <end position="528"/>
    </location>
</feature>
<evidence type="ECO:0000313" key="5">
    <source>
        <dbReference type="Proteomes" id="UP000016931"/>
    </source>
</evidence>
<keyword evidence="2" id="KW-0472">Membrane</keyword>
<proteinExistence type="predicted"/>
<feature type="transmembrane region" description="Helical" evidence="2">
    <location>
        <begin position="252"/>
        <end position="274"/>
    </location>
</feature>
<gene>
    <name evidence="4" type="ORF">SEPMUDRAFT_109654</name>
</gene>
<evidence type="ECO:0000313" key="4">
    <source>
        <dbReference type="EMBL" id="EMF10325.1"/>
    </source>
</evidence>
<dbReference type="AlphaFoldDB" id="N1QDU2"/>
<feature type="chain" id="PRO_5004110218" description="Mid2 domain-containing protein" evidence="3">
    <location>
        <begin position="20"/>
        <end position="588"/>
    </location>
</feature>
<keyword evidence="2" id="KW-1133">Transmembrane helix</keyword>
<organism evidence="4 5">
    <name type="scientific">Sphaerulina musiva (strain SO2202)</name>
    <name type="common">Poplar stem canker fungus</name>
    <name type="synonym">Septoria musiva</name>
    <dbReference type="NCBI Taxonomy" id="692275"/>
    <lineage>
        <taxon>Eukaryota</taxon>
        <taxon>Fungi</taxon>
        <taxon>Dikarya</taxon>
        <taxon>Ascomycota</taxon>
        <taxon>Pezizomycotina</taxon>
        <taxon>Dothideomycetes</taxon>
        <taxon>Dothideomycetidae</taxon>
        <taxon>Mycosphaerellales</taxon>
        <taxon>Mycosphaerellaceae</taxon>
        <taxon>Sphaerulina</taxon>
    </lineage>
</organism>
<reference evidence="4 5" key="1">
    <citation type="journal article" date="2012" name="PLoS Pathog.">
        <title>Diverse lifestyles and strategies of plant pathogenesis encoded in the genomes of eighteen Dothideomycetes fungi.</title>
        <authorList>
            <person name="Ohm R.A."/>
            <person name="Feau N."/>
            <person name="Henrissat B."/>
            <person name="Schoch C.L."/>
            <person name="Horwitz B.A."/>
            <person name="Barry K.W."/>
            <person name="Condon B.J."/>
            <person name="Copeland A.C."/>
            <person name="Dhillon B."/>
            <person name="Glaser F."/>
            <person name="Hesse C.N."/>
            <person name="Kosti I."/>
            <person name="LaButti K."/>
            <person name="Lindquist E.A."/>
            <person name="Lucas S."/>
            <person name="Salamov A.A."/>
            <person name="Bradshaw R.E."/>
            <person name="Ciuffetti L."/>
            <person name="Hamelin R.C."/>
            <person name="Kema G.H.J."/>
            <person name="Lawrence C."/>
            <person name="Scott J.A."/>
            <person name="Spatafora J.W."/>
            <person name="Turgeon B.G."/>
            <person name="de Wit P.J.G.M."/>
            <person name="Zhong S."/>
            <person name="Goodwin S.B."/>
            <person name="Grigoriev I.V."/>
        </authorList>
    </citation>
    <scope>NUCLEOTIDE SEQUENCE [LARGE SCALE GENOMIC DNA]</scope>
    <source>
        <strain evidence="4 5">SO2202</strain>
    </source>
</reference>